<evidence type="ECO:0000259" key="6">
    <source>
        <dbReference type="PROSITE" id="PS50850"/>
    </source>
</evidence>
<dbReference type="Gene3D" id="1.20.1250.20">
    <property type="entry name" value="MFS general substrate transporter like domains"/>
    <property type="match status" value="2"/>
</dbReference>
<evidence type="ECO:0000256" key="2">
    <source>
        <dbReference type="ARBA" id="ARBA00022692"/>
    </source>
</evidence>
<evidence type="ECO:0000256" key="3">
    <source>
        <dbReference type="ARBA" id="ARBA00022989"/>
    </source>
</evidence>
<feature type="transmembrane region" description="Helical" evidence="5">
    <location>
        <begin position="73"/>
        <end position="92"/>
    </location>
</feature>
<dbReference type="EMBL" id="CAJPVJ010014588">
    <property type="protein sequence ID" value="CAG2175436.1"/>
    <property type="molecule type" value="Genomic_DNA"/>
</dbReference>
<dbReference type="InterPro" id="IPR005828">
    <property type="entry name" value="MFS_sugar_transport-like"/>
</dbReference>
<feature type="transmembrane region" description="Helical" evidence="5">
    <location>
        <begin position="303"/>
        <end position="323"/>
    </location>
</feature>
<dbReference type="InterPro" id="IPR005829">
    <property type="entry name" value="Sugar_transporter_CS"/>
</dbReference>
<feature type="transmembrane region" description="Helical" evidence="5">
    <location>
        <begin position="182"/>
        <end position="202"/>
    </location>
</feature>
<protein>
    <recommendedName>
        <fullName evidence="6">Major facilitator superfamily (MFS) profile domain-containing protein</fullName>
    </recommendedName>
</protein>
<name>A0A7R9QV29_9ACAR</name>
<keyword evidence="2 5" id="KW-0812">Transmembrane</keyword>
<dbReference type="AlphaFoldDB" id="A0A7R9QV29"/>
<feature type="transmembrane region" description="Helical" evidence="5">
    <location>
        <begin position="104"/>
        <end position="123"/>
    </location>
</feature>
<proteinExistence type="predicted"/>
<feature type="transmembrane region" description="Helical" evidence="5">
    <location>
        <begin position="129"/>
        <end position="148"/>
    </location>
</feature>
<feature type="transmembrane region" description="Helical" evidence="5">
    <location>
        <begin position="155"/>
        <end position="176"/>
    </location>
</feature>
<dbReference type="OrthoDB" id="8049622at2759"/>
<feature type="domain" description="Major facilitator superfamily (MFS) profile" evidence="6">
    <location>
        <begin position="31"/>
        <end position="502"/>
    </location>
</feature>
<feature type="transmembrane region" description="Helical" evidence="5">
    <location>
        <begin position="24"/>
        <end position="44"/>
    </location>
</feature>
<feature type="transmembrane region" description="Helical" evidence="5">
    <location>
        <begin position="474"/>
        <end position="497"/>
    </location>
</feature>
<reference evidence="7" key="1">
    <citation type="submission" date="2020-11" db="EMBL/GenBank/DDBJ databases">
        <authorList>
            <person name="Tran Van P."/>
        </authorList>
    </citation>
    <scope>NUCLEOTIDE SEQUENCE</scope>
</reference>
<evidence type="ECO:0000313" key="8">
    <source>
        <dbReference type="Proteomes" id="UP000728032"/>
    </source>
</evidence>
<dbReference type="EMBL" id="OC929413">
    <property type="protein sequence ID" value="CAD7658250.1"/>
    <property type="molecule type" value="Genomic_DNA"/>
</dbReference>
<feature type="transmembrane region" description="Helical" evidence="5">
    <location>
        <begin position="273"/>
        <end position="291"/>
    </location>
</feature>
<dbReference type="SUPFAM" id="SSF103473">
    <property type="entry name" value="MFS general substrate transporter"/>
    <property type="match status" value="2"/>
</dbReference>
<keyword evidence="3 5" id="KW-1133">Transmembrane helix</keyword>
<accession>A0A7R9QV29</accession>
<sequence>MEANKKLRVKHITDLIGEWGKWQFLLSAYVFLMSAAAAFINMGYSFHAKGVDYWCSDVPHNQSFDLVCERTNYASLTQSVFMLGYVASGFVISYYSDKYGRRPMIYLSYSIEVLAIISCAFSYNIYQYIISRFLVGFGHSGGVLECCGPKHRADIVILTGVGWVLGYVLLPGFAYWLQDFRYMQFMSAIPMIIMLIWFYYLYESPRWQLANGRVDEAEITIRKALQMNGKSTDNLTEKITQLAKNIQGAPDIIKSGKTYNMFDLLKTPNLRKYSLILWYSWIINALIYYGISFNMSDFGGNFYITFLLAGLMELPSQLFTPLYITKINDYCSLIWCASGQTMHLLIYYGISFNMSDFGGNFYITFLLAGLMELPSQLFTPLFLKFIGRRKLYAIFMAIVALSSVAVIPSRKPWLRVLFALIGKYGICSSWNVLVIYGSEIYPTVIRNIGMGTSSVVGRIGSVSAPFMGNLTIHTSLTFVMIFYGIVTAVGAILGLYLPETKDKEIPDTLEEAENLGKNDVISTI</sequence>
<dbReference type="GO" id="GO:0016020">
    <property type="term" value="C:membrane"/>
    <property type="evidence" value="ECO:0007669"/>
    <property type="project" value="UniProtKB-SubCell"/>
</dbReference>
<dbReference type="InterPro" id="IPR020846">
    <property type="entry name" value="MFS_dom"/>
</dbReference>
<dbReference type="PROSITE" id="PS50850">
    <property type="entry name" value="MFS"/>
    <property type="match status" value="1"/>
</dbReference>
<keyword evidence="8" id="KW-1185">Reference proteome</keyword>
<dbReference type="PANTHER" id="PTHR24064">
    <property type="entry name" value="SOLUTE CARRIER FAMILY 22 MEMBER"/>
    <property type="match status" value="1"/>
</dbReference>
<dbReference type="Proteomes" id="UP000728032">
    <property type="component" value="Unassembled WGS sequence"/>
</dbReference>
<keyword evidence="4 5" id="KW-0472">Membrane</keyword>
<feature type="transmembrane region" description="Helical" evidence="5">
    <location>
        <begin position="390"/>
        <end position="407"/>
    </location>
</feature>
<evidence type="ECO:0000256" key="5">
    <source>
        <dbReference type="SAM" id="Phobius"/>
    </source>
</evidence>
<gene>
    <name evidence="7" type="ORF">ONB1V03_LOCUS14873</name>
</gene>
<evidence type="ECO:0000256" key="1">
    <source>
        <dbReference type="ARBA" id="ARBA00004141"/>
    </source>
</evidence>
<evidence type="ECO:0000256" key="4">
    <source>
        <dbReference type="ARBA" id="ARBA00023136"/>
    </source>
</evidence>
<dbReference type="PROSITE" id="PS00216">
    <property type="entry name" value="SUGAR_TRANSPORT_1"/>
    <property type="match status" value="1"/>
</dbReference>
<dbReference type="Pfam" id="PF00083">
    <property type="entry name" value="Sugar_tr"/>
    <property type="match status" value="1"/>
</dbReference>
<dbReference type="GO" id="GO:0022857">
    <property type="term" value="F:transmembrane transporter activity"/>
    <property type="evidence" value="ECO:0007669"/>
    <property type="project" value="InterPro"/>
</dbReference>
<evidence type="ECO:0000313" key="7">
    <source>
        <dbReference type="EMBL" id="CAD7658250.1"/>
    </source>
</evidence>
<feature type="transmembrane region" description="Helical" evidence="5">
    <location>
        <begin position="413"/>
        <end position="436"/>
    </location>
</feature>
<dbReference type="InterPro" id="IPR036259">
    <property type="entry name" value="MFS_trans_sf"/>
</dbReference>
<organism evidence="7">
    <name type="scientific">Oppiella nova</name>
    <dbReference type="NCBI Taxonomy" id="334625"/>
    <lineage>
        <taxon>Eukaryota</taxon>
        <taxon>Metazoa</taxon>
        <taxon>Ecdysozoa</taxon>
        <taxon>Arthropoda</taxon>
        <taxon>Chelicerata</taxon>
        <taxon>Arachnida</taxon>
        <taxon>Acari</taxon>
        <taxon>Acariformes</taxon>
        <taxon>Sarcoptiformes</taxon>
        <taxon>Oribatida</taxon>
        <taxon>Brachypylina</taxon>
        <taxon>Oppioidea</taxon>
        <taxon>Oppiidae</taxon>
        <taxon>Oppiella</taxon>
    </lineage>
</organism>
<comment type="subcellular location">
    <subcellularLocation>
        <location evidence="1">Membrane</location>
        <topology evidence="1">Multi-pass membrane protein</topology>
    </subcellularLocation>
</comment>